<dbReference type="EMBL" id="CP014504">
    <property type="protein sequence ID" value="AMP99539.1"/>
    <property type="molecule type" value="Genomic_DNA"/>
</dbReference>
<evidence type="ECO:0000256" key="1">
    <source>
        <dbReference type="SAM" id="Phobius"/>
    </source>
</evidence>
<evidence type="ECO:0000313" key="2">
    <source>
        <dbReference type="EMBL" id="AMP99539.1"/>
    </source>
</evidence>
<proteinExistence type="predicted"/>
<sequence>MKTIHTPRFIYAMLEISFTQGMCAAFAMYCRMVSVHYHFGFHSQTTSKDFIK</sequence>
<dbReference type="KEGG" id="pcm:AY601_2654"/>
<dbReference type="Proteomes" id="UP000071561">
    <property type="component" value="Chromosome"/>
</dbReference>
<evidence type="ECO:0000313" key="3">
    <source>
        <dbReference type="Proteomes" id="UP000071561"/>
    </source>
</evidence>
<name>A0A127VE29_9SPHI</name>
<dbReference type="PATRIC" id="fig|188932.3.peg.2767"/>
<dbReference type="AlphaFoldDB" id="A0A127VE29"/>
<protein>
    <submittedName>
        <fullName evidence="2">Uncharacterized protein</fullName>
    </submittedName>
</protein>
<dbReference type="OrthoDB" id="9894053at2"/>
<gene>
    <name evidence="2" type="ORF">AY601_2654</name>
</gene>
<dbReference type="RefSeq" id="WP_157287897.1">
    <property type="nucleotide sequence ID" value="NZ_CP014504.1"/>
</dbReference>
<reference evidence="2 3" key="1">
    <citation type="submission" date="2016-03" db="EMBL/GenBank/DDBJ databases">
        <title>Complete genome sequence of Pedobacter cryoconitis PAMC 27485.</title>
        <authorList>
            <person name="Lee J."/>
            <person name="Kim O.-S."/>
        </authorList>
    </citation>
    <scope>NUCLEOTIDE SEQUENCE [LARGE SCALE GENOMIC DNA]</scope>
    <source>
        <strain evidence="2 3">PAMC 27485</strain>
    </source>
</reference>
<organism evidence="2 3">
    <name type="scientific">Pedobacter cryoconitis</name>
    <dbReference type="NCBI Taxonomy" id="188932"/>
    <lineage>
        <taxon>Bacteria</taxon>
        <taxon>Pseudomonadati</taxon>
        <taxon>Bacteroidota</taxon>
        <taxon>Sphingobacteriia</taxon>
        <taxon>Sphingobacteriales</taxon>
        <taxon>Sphingobacteriaceae</taxon>
        <taxon>Pedobacter</taxon>
    </lineage>
</organism>
<keyword evidence="1" id="KW-1133">Transmembrane helix</keyword>
<feature type="transmembrane region" description="Helical" evidence="1">
    <location>
        <begin position="9"/>
        <end position="29"/>
    </location>
</feature>
<keyword evidence="3" id="KW-1185">Reference proteome</keyword>
<keyword evidence="1" id="KW-0472">Membrane</keyword>
<accession>A0A127VE29</accession>
<keyword evidence="1" id="KW-0812">Transmembrane</keyword>